<dbReference type="FunFam" id="3.30.160.60:FF:000065">
    <property type="entry name" value="B-cell CLL/lymphoma 6, member B"/>
    <property type="match status" value="1"/>
</dbReference>
<evidence type="ECO:0000256" key="11">
    <source>
        <dbReference type="ARBA" id="ARBA00037948"/>
    </source>
</evidence>
<comment type="subcellular location">
    <subcellularLocation>
        <location evidence="1">Nucleus</location>
    </subcellularLocation>
</comment>
<comment type="similarity">
    <text evidence="2">Belongs to the krueppel C2H2-type zinc-finger protein family.</text>
</comment>
<keyword evidence="10" id="KW-0539">Nucleus</keyword>
<protein>
    <recommendedName>
        <fullName evidence="13">C2H2-type domain-containing protein</fullName>
    </recommendedName>
</protein>
<dbReference type="KEGG" id="api:100159857"/>
<dbReference type="PROSITE" id="PS50157">
    <property type="entry name" value="ZINC_FINGER_C2H2_2"/>
    <property type="match status" value="4"/>
</dbReference>
<evidence type="ECO:0000256" key="7">
    <source>
        <dbReference type="ARBA" id="ARBA00023015"/>
    </source>
</evidence>
<sequence>MPHSYEHIIDAQQSSVGDELYNLTQLAEVSIVYFRHHTATIIDGPSAYEKVIKKNDGVVIDVDGDDDDDDNHNTITTEQTAKKTTNNNNKERQCPDCGKCYSTSSNLARHRQTHRSLADTKARHCPHCDKVYVSIPAFSMHMRTHSQSCKCGICGKCFSRPWLLQGHIRTHTGEKPYECEKCRKAFADKSNLRAHLQTHSTEKPHVCQKCNKAFALKSYLYKHEESACGKITSLNNNNNND</sequence>
<evidence type="ECO:0000256" key="3">
    <source>
        <dbReference type="ARBA" id="ARBA00022723"/>
    </source>
</evidence>
<dbReference type="OrthoDB" id="5428132at2759"/>
<keyword evidence="3" id="KW-0479">Metal-binding</keyword>
<proteinExistence type="inferred from homology"/>
<dbReference type="GO" id="GO:0000981">
    <property type="term" value="F:DNA-binding transcription factor activity, RNA polymerase II-specific"/>
    <property type="evidence" value="ECO:0007669"/>
    <property type="project" value="TreeGrafter"/>
</dbReference>
<dbReference type="FunFam" id="3.30.160.60:FF:000043">
    <property type="entry name" value="Scratch family zinc finger 2"/>
    <property type="match status" value="1"/>
</dbReference>
<reference evidence="14" key="2">
    <citation type="submission" date="2022-06" db="UniProtKB">
        <authorList>
            <consortium name="EnsemblMetazoa"/>
        </authorList>
    </citation>
    <scope>IDENTIFICATION</scope>
</reference>
<feature type="domain" description="C2H2-type" evidence="13">
    <location>
        <begin position="92"/>
        <end position="119"/>
    </location>
</feature>
<dbReference type="FunFam" id="3.30.160.60:FF:001506">
    <property type="entry name" value="Zinc finger protein"/>
    <property type="match status" value="1"/>
</dbReference>
<dbReference type="EnsemblMetazoa" id="XM_016805841.2">
    <property type="protein sequence ID" value="XP_016661330.1"/>
    <property type="gene ID" value="LOC100159857"/>
</dbReference>
<dbReference type="RefSeq" id="XP_001951377.2">
    <property type="nucleotide sequence ID" value="XM_001951342.4"/>
</dbReference>
<dbReference type="Gene3D" id="3.30.160.60">
    <property type="entry name" value="Classic Zinc Finger"/>
    <property type="match status" value="4"/>
</dbReference>
<dbReference type="GO" id="GO:0005634">
    <property type="term" value="C:nucleus"/>
    <property type="evidence" value="ECO:0007669"/>
    <property type="project" value="UniProtKB-SubCell"/>
</dbReference>
<dbReference type="InterPro" id="IPR050527">
    <property type="entry name" value="Snail/Krueppel_Znf"/>
</dbReference>
<feature type="domain" description="C2H2-type" evidence="13">
    <location>
        <begin position="149"/>
        <end position="176"/>
    </location>
</feature>
<evidence type="ECO:0000256" key="10">
    <source>
        <dbReference type="ARBA" id="ARBA00023242"/>
    </source>
</evidence>
<dbReference type="Proteomes" id="UP000007819">
    <property type="component" value="Chromosome A1"/>
</dbReference>
<dbReference type="PANTHER" id="PTHR24388">
    <property type="entry name" value="ZINC FINGER PROTEIN"/>
    <property type="match status" value="1"/>
</dbReference>
<evidence type="ECO:0000256" key="6">
    <source>
        <dbReference type="ARBA" id="ARBA00022833"/>
    </source>
</evidence>
<evidence type="ECO:0000259" key="13">
    <source>
        <dbReference type="PROSITE" id="PS50157"/>
    </source>
</evidence>
<dbReference type="PROSITE" id="PS00028">
    <property type="entry name" value="ZINC_FINGER_C2H2_1"/>
    <property type="match status" value="4"/>
</dbReference>
<evidence type="ECO:0000256" key="8">
    <source>
        <dbReference type="ARBA" id="ARBA00023125"/>
    </source>
</evidence>
<dbReference type="SMART" id="SM00355">
    <property type="entry name" value="ZnF_C2H2"/>
    <property type="match status" value="5"/>
</dbReference>
<dbReference type="OMA" id="ITNCEVI"/>
<name>A0A8R2A9I4_ACYPI</name>
<keyword evidence="5 12" id="KW-0863">Zinc-finger</keyword>
<evidence type="ECO:0000256" key="9">
    <source>
        <dbReference type="ARBA" id="ARBA00023163"/>
    </source>
</evidence>
<evidence type="ECO:0000256" key="5">
    <source>
        <dbReference type="ARBA" id="ARBA00022771"/>
    </source>
</evidence>
<dbReference type="RefSeq" id="XP_016661330.1">
    <property type="nucleotide sequence ID" value="XM_016805841.1"/>
</dbReference>
<feature type="domain" description="C2H2-type" evidence="13">
    <location>
        <begin position="177"/>
        <end position="204"/>
    </location>
</feature>
<dbReference type="GO" id="GO:0000978">
    <property type="term" value="F:RNA polymerase II cis-regulatory region sequence-specific DNA binding"/>
    <property type="evidence" value="ECO:0007669"/>
    <property type="project" value="TreeGrafter"/>
</dbReference>
<dbReference type="EnsemblMetazoa" id="XM_001951342.5">
    <property type="protein sequence ID" value="XP_001951377.2"/>
    <property type="gene ID" value="LOC100159857"/>
</dbReference>
<dbReference type="InterPro" id="IPR013087">
    <property type="entry name" value="Znf_C2H2_type"/>
</dbReference>
<organism evidence="14 15">
    <name type="scientific">Acyrthosiphon pisum</name>
    <name type="common">Pea aphid</name>
    <dbReference type="NCBI Taxonomy" id="7029"/>
    <lineage>
        <taxon>Eukaryota</taxon>
        <taxon>Metazoa</taxon>
        <taxon>Ecdysozoa</taxon>
        <taxon>Arthropoda</taxon>
        <taxon>Hexapoda</taxon>
        <taxon>Insecta</taxon>
        <taxon>Pterygota</taxon>
        <taxon>Neoptera</taxon>
        <taxon>Paraneoptera</taxon>
        <taxon>Hemiptera</taxon>
        <taxon>Sternorrhyncha</taxon>
        <taxon>Aphidomorpha</taxon>
        <taxon>Aphidoidea</taxon>
        <taxon>Aphididae</taxon>
        <taxon>Macrosiphini</taxon>
        <taxon>Acyrthosiphon</taxon>
    </lineage>
</organism>
<evidence type="ECO:0000256" key="4">
    <source>
        <dbReference type="ARBA" id="ARBA00022737"/>
    </source>
</evidence>
<keyword evidence="6" id="KW-0862">Zinc</keyword>
<evidence type="ECO:0000256" key="2">
    <source>
        <dbReference type="ARBA" id="ARBA00006991"/>
    </source>
</evidence>
<feature type="domain" description="C2H2-type" evidence="13">
    <location>
        <begin position="205"/>
        <end position="232"/>
    </location>
</feature>
<dbReference type="InterPro" id="IPR036236">
    <property type="entry name" value="Znf_C2H2_sf"/>
</dbReference>
<keyword evidence="8" id="KW-0238">DNA-binding</keyword>
<accession>A0A8R2A9I4</accession>
<reference evidence="15" key="1">
    <citation type="submission" date="2010-06" db="EMBL/GenBank/DDBJ databases">
        <authorList>
            <person name="Jiang H."/>
            <person name="Abraham K."/>
            <person name="Ali S."/>
            <person name="Alsbrooks S.L."/>
            <person name="Anim B.N."/>
            <person name="Anosike U.S."/>
            <person name="Attaway T."/>
            <person name="Bandaranaike D.P."/>
            <person name="Battles P.K."/>
            <person name="Bell S.N."/>
            <person name="Bell A.V."/>
            <person name="Beltran B."/>
            <person name="Bickham C."/>
            <person name="Bustamante Y."/>
            <person name="Caleb T."/>
            <person name="Canada A."/>
            <person name="Cardenas V."/>
            <person name="Carter K."/>
            <person name="Chacko J."/>
            <person name="Chandrabose M.N."/>
            <person name="Chavez D."/>
            <person name="Chavez A."/>
            <person name="Chen L."/>
            <person name="Chu H.-S."/>
            <person name="Claassen K.J."/>
            <person name="Cockrell R."/>
            <person name="Collins M."/>
            <person name="Cooper J.A."/>
            <person name="Cree A."/>
            <person name="Curry S.M."/>
            <person name="Da Y."/>
            <person name="Dao M.D."/>
            <person name="Das B."/>
            <person name="Davila M.-L."/>
            <person name="Davy-Carroll L."/>
            <person name="Denson S."/>
            <person name="Dinh H."/>
            <person name="Ebong V.E."/>
            <person name="Edwards J.R."/>
            <person name="Egan A."/>
            <person name="El-Daye J."/>
            <person name="Escobedo L."/>
            <person name="Fernandez S."/>
            <person name="Fernando P.R."/>
            <person name="Flagg N."/>
            <person name="Forbes L.D."/>
            <person name="Fowler R.G."/>
            <person name="Fu Q."/>
            <person name="Gabisi R.A."/>
            <person name="Ganer J."/>
            <person name="Garbino Pronczuk A."/>
            <person name="Garcia R.M."/>
            <person name="Garner T."/>
            <person name="Garrett T.E."/>
            <person name="Gonzalez D.A."/>
            <person name="Hamid H."/>
            <person name="Hawkins E.S."/>
            <person name="Hirani K."/>
            <person name="Hogues M.E."/>
            <person name="Hollins B."/>
            <person name="Hsiao C.-H."/>
            <person name="Jabil R."/>
            <person name="James M.L."/>
            <person name="Jhangiani S.N."/>
            <person name="Johnson B."/>
            <person name="Johnson Q."/>
            <person name="Joshi V."/>
            <person name="Kalu J.B."/>
            <person name="Kam C."/>
            <person name="Kashfia A."/>
            <person name="Keebler J."/>
            <person name="Kisamo H."/>
            <person name="Kovar C.L."/>
            <person name="Lago L.A."/>
            <person name="Lai C.-Y."/>
            <person name="Laidlaw J."/>
            <person name="Lara F."/>
            <person name="Le T.-K."/>
            <person name="Lee S.L."/>
            <person name="Legall F.H."/>
            <person name="Lemon S.J."/>
            <person name="Lewis L.R."/>
            <person name="Li B."/>
            <person name="Liu Y."/>
            <person name="Liu Y.-S."/>
            <person name="Lopez J."/>
            <person name="Lozado R.J."/>
            <person name="Lu J."/>
            <person name="Madu R.C."/>
            <person name="Maheshwari M."/>
            <person name="Maheshwari R."/>
            <person name="Malloy K."/>
            <person name="Martinez E."/>
            <person name="Mathew T."/>
            <person name="Mercado I.C."/>
            <person name="Mercado C."/>
            <person name="Meyer B."/>
            <person name="Montgomery K."/>
            <person name="Morgan M.B."/>
            <person name="Munidasa M."/>
            <person name="Nazareth L.V."/>
            <person name="Nelson J."/>
            <person name="Ng B.M."/>
            <person name="Nguyen N.B."/>
            <person name="Nguyen P.Q."/>
            <person name="Nguyen T."/>
            <person name="Obregon M."/>
            <person name="Okwuonu G.O."/>
            <person name="Onwere C.G."/>
            <person name="Orozco G."/>
            <person name="Parra A."/>
            <person name="Patel S."/>
            <person name="Patil S."/>
            <person name="Perez A."/>
            <person name="Perez Y."/>
            <person name="Pham C."/>
            <person name="Primus E.L."/>
            <person name="Pu L.-L."/>
            <person name="Puazo M."/>
            <person name="Qin X."/>
            <person name="Quiroz J.B."/>
            <person name="Reese J."/>
            <person name="Richards S."/>
            <person name="Rives C.M."/>
            <person name="Robberts R."/>
            <person name="Ruiz S.J."/>
            <person name="Ruiz M.J."/>
            <person name="Santibanez J."/>
            <person name="Schneider B.W."/>
            <person name="Sisson I."/>
            <person name="Smith M."/>
            <person name="Sodergren E."/>
            <person name="Song X.-Z."/>
            <person name="Song B.B."/>
            <person name="Summersgill H."/>
            <person name="Thelus R."/>
            <person name="Thornton R.D."/>
            <person name="Trejos Z.Y."/>
            <person name="Usmani K."/>
            <person name="Vattathil S."/>
            <person name="Villasana D."/>
            <person name="Walker D.L."/>
            <person name="Wang S."/>
            <person name="Wang K."/>
            <person name="White C.S."/>
            <person name="Williams A.C."/>
            <person name="Williamson J."/>
            <person name="Wilson K."/>
            <person name="Woghiren I.O."/>
            <person name="Woodworth J.R."/>
            <person name="Worley K.C."/>
            <person name="Wright R.A."/>
            <person name="Wu W."/>
            <person name="Young L."/>
            <person name="Zhang L."/>
            <person name="Zhang J."/>
            <person name="Zhu Y."/>
            <person name="Muzny D.M."/>
            <person name="Weinstock G."/>
            <person name="Gibbs R.A."/>
        </authorList>
    </citation>
    <scope>NUCLEOTIDE SEQUENCE [LARGE SCALE GENOMIC DNA]</scope>
    <source>
        <strain evidence="15">LSR1</strain>
    </source>
</reference>
<dbReference type="AlphaFoldDB" id="A0A8R2A9I4"/>
<evidence type="ECO:0000313" key="15">
    <source>
        <dbReference type="Proteomes" id="UP000007819"/>
    </source>
</evidence>
<dbReference type="PANTHER" id="PTHR24388:SF100">
    <property type="entry name" value="ZINC FINGER PROTEIN 423"/>
    <property type="match status" value="1"/>
</dbReference>
<evidence type="ECO:0000256" key="12">
    <source>
        <dbReference type="PROSITE-ProRule" id="PRU00042"/>
    </source>
</evidence>
<dbReference type="SUPFAM" id="SSF57667">
    <property type="entry name" value="beta-beta-alpha zinc fingers"/>
    <property type="match status" value="3"/>
</dbReference>
<dbReference type="FunFam" id="3.30.160.60:FF:000322">
    <property type="entry name" value="GDNF-inducible zinc finger protein 1"/>
    <property type="match status" value="1"/>
</dbReference>
<comment type="similarity">
    <text evidence="11">Belongs to the snail C2H2-type zinc-finger protein family.</text>
</comment>
<dbReference type="GO" id="GO:0008270">
    <property type="term" value="F:zinc ion binding"/>
    <property type="evidence" value="ECO:0007669"/>
    <property type="project" value="UniProtKB-KW"/>
</dbReference>
<keyword evidence="15" id="KW-1185">Reference proteome</keyword>
<evidence type="ECO:0000256" key="1">
    <source>
        <dbReference type="ARBA" id="ARBA00004123"/>
    </source>
</evidence>
<keyword evidence="9" id="KW-0804">Transcription</keyword>
<keyword evidence="7" id="KW-0805">Transcription regulation</keyword>
<keyword evidence="4" id="KW-0677">Repeat</keyword>
<dbReference type="Pfam" id="PF00096">
    <property type="entry name" value="zf-C2H2"/>
    <property type="match status" value="4"/>
</dbReference>
<evidence type="ECO:0000313" key="14">
    <source>
        <dbReference type="EnsemblMetazoa" id="XP_001951377.2"/>
    </source>
</evidence>
<dbReference type="GeneID" id="100159857"/>